<feature type="compositionally biased region" description="Basic residues" evidence="1">
    <location>
        <begin position="925"/>
        <end position="934"/>
    </location>
</feature>
<evidence type="ECO:0000256" key="1">
    <source>
        <dbReference type="SAM" id="MobiDB-lite"/>
    </source>
</evidence>
<dbReference type="PANTHER" id="PTHR47331">
    <property type="entry name" value="PHD-TYPE DOMAIN-CONTAINING PROTEIN"/>
    <property type="match status" value="1"/>
</dbReference>
<reference evidence="2 3" key="1">
    <citation type="submission" date="2024-06" db="EMBL/GenBank/DDBJ databases">
        <title>A chromosome-level genome assembly of beet webworm, Loxostege sticticalis.</title>
        <authorList>
            <person name="Zhang Y."/>
        </authorList>
    </citation>
    <scope>NUCLEOTIDE SEQUENCE [LARGE SCALE GENOMIC DNA]</scope>
    <source>
        <strain evidence="2">AQ028</strain>
        <tissue evidence="2">Male pupae</tissue>
    </source>
</reference>
<comment type="caution">
    <text evidence="2">The sequence shown here is derived from an EMBL/GenBank/DDBJ whole genome shotgun (WGS) entry which is preliminary data.</text>
</comment>
<dbReference type="SUPFAM" id="SSF56672">
    <property type="entry name" value="DNA/RNA polymerases"/>
    <property type="match status" value="1"/>
</dbReference>
<dbReference type="CDD" id="cd01644">
    <property type="entry name" value="RT_pepA17"/>
    <property type="match status" value="1"/>
</dbReference>
<feature type="region of interest" description="Disordered" evidence="1">
    <location>
        <begin position="11"/>
        <end position="47"/>
    </location>
</feature>
<gene>
    <name evidence="2" type="ORF">ABMA28_001882</name>
</gene>
<dbReference type="PANTHER" id="PTHR47331:SF1">
    <property type="entry name" value="GAG-LIKE PROTEIN"/>
    <property type="match status" value="1"/>
</dbReference>
<dbReference type="AlphaFoldDB" id="A0ABD0T395"/>
<dbReference type="InterPro" id="IPR008042">
    <property type="entry name" value="Retrotrans_Pao"/>
</dbReference>
<organism evidence="2 3">
    <name type="scientific">Loxostege sticticalis</name>
    <name type="common">Beet webworm moth</name>
    <dbReference type="NCBI Taxonomy" id="481309"/>
    <lineage>
        <taxon>Eukaryota</taxon>
        <taxon>Metazoa</taxon>
        <taxon>Ecdysozoa</taxon>
        <taxon>Arthropoda</taxon>
        <taxon>Hexapoda</taxon>
        <taxon>Insecta</taxon>
        <taxon>Pterygota</taxon>
        <taxon>Neoptera</taxon>
        <taxon>Endopterygota</taxon>
        <taxon>Lepidoptera</taxon>
        <taxon>Glossata</taxon>
        <taxon>Ditrysia</taxon>
        <taxon>Pyraloidea</taxon>
        <taxon>Crambidae</taxon>
        <taxon>Pyraustinae</taxon>
        <taxon>Loxostege</taxon>
    </lineage>
</organism>
<dbReference type="GO" id="GO:0071897">
    <property type="term" value="P:DNA biosynthetic process"/>
    <property type="evidence" value="ECO:0007669"/>
    <property type="project" value="UniProtKB-ARBA"/>
</dbReference>
<dbReference type="Proteomes" id="UP001549921">
    <property type="component" value="Unassembled WGS sequence"/>
</dbReference>
<dbReference type="InterPro" id="IPR043128">
    <property type="entry name" value="Rev_trsase/Diguanyl_cyclase"/>
</dbReference>
<sequence length="1064" mass="120528">MGLRQGKEAVLSLPAAKNQDASLPHNEVQHQRLPPSTSSAATPWSSTWTPRKPQAYLKILPVTVVGPKRRVDTYALLDDGSTITLIDEDLAQQAGLRGPVEPLRIEAIGERQIETGASRRVKLTIQGAQKKRHTIQARSIQHLRLSPQTIDERDLAGCRHLENMKTLTYEEAKPRILIGQDNWPLLLAETTRIGDKQQPVASLTKLGWVLHGAQSRTLGQRVNFVNHVTSETEEQERIDEQLKNFFSLESFGVAPKKPQNDPEAQALKILDAETKRLEDGRFQTGLLWKSADIKLPDNRNYALRRLCATEKKIEKNPTLKAKVHEQMAALIEKGYAEVAPEQKNEDRTWYLPCFPVINPMKPDKVRMVHDAAAITGGVSLNDTLLTGPDLLQSLPGVLLRMRQHRVAVSADITEMFLQVKIRPEDRDALRYLWRTDRDAPPTEYRMTSLIFGATSSPATAIYVKHRNAREAAETHPEAAEAIERNHYMDDYIQSFETEEQAVKIAREVRDVHLQAHFELRKWTSNSDAVLQQLDPGKKQENMNLAEDNKTTRVLGLTWKTSSDHLGFNLDLSRLPEDILQKRPTKREALKIVMSLFDPLGLASPVTIRAKQILQEIWRRSTAWDEVLEEDLTLEWNQWTTHLQRLNQVRIPRCYPNYSRSNNIELHVFVDASEAAYAAAVYWRIEDEDGNIHTPLVLAKAKVAPLKVTSIPRLELQAAVMGSRMARAVIEEHDRKPVSRTFWTDSKTVLTWLRTGARSFKPFVAHRIAELEENSKTEEWRWVPTKLNVADDATRDVPKDFNEEHRWFVGPSFLKEDRSTWPEEKKSVPETTGEERTLNIKEKTPAASQVVPDATKFSRWERLVRTTARVLQFISLLKTKKQRTFFSRTKPNKKQDPTWGTQRVDKKTKKMLEKTADPGWTSSHHAPLHRARPSHRSSPGCGSHHQPMQTEVPHPSTSAYSEENSQGMSSLPHTKSGTLSSAYGEPSALQAGPSPTTLLLHRGRLLRSATSDRWTSHAQTLRGPLHVPHDQSGALGTCCYADHRLCRSCAKPSTARRKLKPASAA</sequence>
<name>A0ABD0T395_LOXSC</name>
<dbReference type="EMBL" id="JBEDNZ010000012">
    <property type="protein sequence ID" value="KAL0830995.1"/>
    <property type="molecule type" value="Genomic_DNA"/>
</dbReference>
<evidence type="ECO:0000313" key="2">
    <source>
        <dbReference type="EMBL" id="KAL0830995.1"/>
    </source>
</evidence>
<dbReference type="Gene3D" id="3.10.10.10">
    <property type="entry name" value="HIV Type 1 Reverse Transcriptase, subunit A, domain 1"/>
    <property type="match status" value="1"/>
</dbReference>
<feature type="compositionally biased region" description="Low complexity" evidence="1">
    <location>
        <begin position="34"/>
        <end position="47"/>
    </location>
</feature>
<evidence type="ECO:0000313" key="3">
    <source>
        <dbReference type="Proteomes" id="UP001549921"/>
    </source>
</evidence>
<proteinExistence type="predicted"/>
<dbReference type="Gene3D" id="3.30.70.270">
    <property type="match status" value="1"/>
</dbReference>
<accession>A0ABD0T395</accession>
<feature type="compositionally biased region" description="Polar residues" evidence="1">
    <location>
        <begin position="954"/>
        <end position="980"/>
    </location>
</feature>
<feature type="region of interest" description="Disordered" evidence="1">
    <location>
        <begin position="884"/>
        <end position="995"/>
    </location>
</feature>
<dbReference type="Pfam" id="PF05380">
    <property type="entry name" value="Peptidase_A17"/>
    <property type="match status" value="1"/>
</dbReference>
<dbReference type="InterPro" id="IPR043502">
    <property type="entry name" value="DNA/RNA_pol_sf"/>
</dbReference>
<protein>
    <submittedName>
        <fullName evidence="2">Uncharacterized protein</fullName>
    </submittedName>
</protein>